<keyword evidence="2" id="KW-0121">Carboxypeptidase</keyword>
<dbReference type="EMBL" id="WBSM01000008">
    <property type="protein sequence ID" value="KAB8287540.1"/>
    <property type="molecule type" value="Genomic_DNA"/>
</dbReference>
<dbReference type="GO" id="GO:0004185">
    <property type="term" value="F:serine-type carboxypeptidase activity"/>
    <property type="evidence" value="ECO:0007669"/>
    <property type="project" value="InterPro"/>
</dbReference>
<accession>A0A6L4WZF4</accession>
<keyword evidence="2" id="KW-0378">Hydrolase</keyword>
<gene>
    <name evidence="2" type="ORF">DSM100688_1627</name>
</gene>
<dbReference type="SUPFAM" id="SSF53474">
    <property type="entry name" value="alpha/beta-Hydrolases"/>
    <property type="match status" value="1"/>
</dbReference>
<dbReference type="GO" id="GO:0006508">
    <property type="term" value="P:proteolysis"/>
    <property type="evidence" value="ECO:0007669"/>
    <property type="project" value="InterPro"/>
</dbReference>
<keyword evidence="3" id="KW-1185">Reference proteome</keyword>
<dbReference type="InterPro" id="IPR029058">
    <property type="entry name" value="AB_hydrolase_fold"/>
</dbReference>
<dbReference type="InterPro" id="IPR001563">
    <property type="entry name" value="Peptidase_S10"/>
</dbReference>
<organism evidence="2 3">
    <name type="scientific">Bifidobacterium ramosum</name>
    <dbReference type="NCBI Taxonomy" id="1798158"/>
    <lineage>
        <taxon>Bacteria</taxon>
        <taxon>Bacillati</taxon>
        <taxon>Actinomycetota</taxon>
        <taxon>Actinomycetes</taxon>
        <taxon>Bifidobacteriales</taxon>
        <taxon>Bifidobacteriaceae</taxon>
        <taxon>Bifidobacterium</taxon>
    </lineage>
</organism>
<feature type="region of interest" description="Disordered" evidence="1">
    <location>
        <begin position="1"/>
        <end position="50"/>
    </location>
</feature>
<dbReference type="AlphaFoldDB" id="A0A6L4WZF4"/>
<name>A0A6L4WZF4_9BIFI</name>
<evidence type="ECO:0000256" key="1">
    <source>
        <dbReference type="SAM" id="MobiDB-lite"/>
    </source>
</evidence>
<sequence length="547" mass="60047">MLVLPTFTKDKGESMNDNEVNGQSGNADPAQGASVKQAPKQNGGKTLPEPYEKTTWHSTTVDGRELRYQATVGTITIDTPKVKPAASIFFTAFNLADDEGHVDGTRPVTFIFNGGPGSSTTFLLMGSVAPKRIDVPDAAPVPAAPYRLTDNPYTLLPSSDLVFIDAAGAGFSEILDAAKPELWSVDGDVAGFSAFIRAYLSKYHRWNSPKYVLGESYGTTRGAALAYRLQQDGVALNGLVLISNILDYAFVLDTSDQFYIGYFPTFASVAKYHGKAANDVETAAHLQAARAFANGPLRQALAAGASLDDDTKWKVAERYAELTGLDARYVYDSDLRVVDMRFRKALLRDEGRIVGRYDGRVAGYDLDRMNDEETFVVDDAFLDPAYSSLCNAYLRDELGWDRVPERRGFADFDWNATEPGKGWTWWHEQPGMTKSAWGSKIPFPNVVPDLAAAIAHQPTLKVLIGNGIYDLCTPFFQTEYDIDHLGLPKPLQSHVAFTYYPAGHMLYSAETSLAKFSDDLQRFYSTDADGLSTLNERPALPAPQIAL</sequence>
<keyword evidence="2" id="KW-0645">Protease</keyword>
<comment type="caution">
    <text evidence="2">The sequence shown here is derived from an EMBL/GenBank/DDBJ whole genome shotgun (WGS) entry which is preliminary data.</text>
</comment>
<proteinExistence type="predicted"/>
<reference evidence="2 3" key="1">
    <citation type="submission" date="2019-10" db="EMBL/GenBank/DDBJ databases">
        <title>Characterization of the phylogenetic diversity of two novel species belonging to the genus Bifidobacterium: Bifidobacterium cebidarum sp. nov. and Bifidobacterium leontopitheci sp. nov.</title>
        <authorList>
            <person name="Lugli G.A."/>
            <person name="Duranti S."/>
            <person name="Milani C."/>
            <person name="Turroni F."/>
            <person name="Ventura M."/>
        </authorList>
    </citation>
    <scope>NUCLEOTIDE SEQUENCE [LARGE SCALE GENOMIC DNA]</scope>
    <source>
        <strain evidence="2 3">DSM 100688</strain>
    </source>
</reference>
<evidence type="ECO:0000313" key="3">
    <source>
        <dbReference type="Proteomes" id="UP000482084"/>
    </source>
</evidence>
<dbReference type="Proteomes" id="UP000482084">
    <property type="component" value="Unassembled WGS sequence"/>
</dbReference>
<dbReference type="Pfam" id="PF00450">
    <property type="entry name" value="Peptidase_S10"/>
    <property type="match status" value="1"/>
</dbReference>
<dbReference type="Gene3D" id="3.40.50.1820">
    <property type="entry name" value="alpha/beta hydrolase"/>
    <property type="match status" value="1"/>
</dbReference>
<evidence type="ECO:0000313" key="2">
    <source>
        <dbReference type="EMBL" id="KAB8287540.1"/>
    </source>
</evidence>
<protein>
    <submittedName>
        <fullName evidence="2">Carboxypeptidase</fullName>
    </submittedName>
</protein>
<feature type="compositionally biased region" description="Polar residues" evidence="1">
    <location>
        <begin position="15"/>
        <end position="26"/>
    </location>
</feature>